<evidence type="ECO:0000256" key="1">
    <source>
        <dbReference type="SAM" id="MobiDB-lite"/>
    </source>
</evidence>
<organism evidence="2 3">
    <name type="scientific">Aspergillus phoenicis ATCC 13157</name>
    <dbReference type="NCBI Taxonomy" id="1353007"/>
    <lineage>
        <taxon>Eukaryota</taxon>
        <taxon>Fungi</taxon>
        <taxon>Dikarya</taxon>
        <taxon>Ascomycota</taxon>
        <taxon>Pezizomycotina</taxon>
        <taxon>Eurotiomycetes</taxon>
        <taxon>Eurotiomycetidae</taxon>
        <taxon>Eurotiales</taxon>
        <taxon>Aspergillaceae</taxon>
        <taxon>Aspergillus</taxon>
    </lineage>
</organism>
<dbReference type="AlphaFoldDB" id="A0A370PYF8"/>
<evidence type="ECO:0008006" key="4">
    <source>
        <dbReference type="Google" id="ProtNLM"/>
    </source>
</evidence>
<dbReference type="InterPro" id="IPR036047">
    <property type="entry name" value="F-box-like_dom_sf"/>
</dbReference>
<sequence length="372" mass="43438">MPKKAVPEHHTLFNDSSSIYESSGDEQSDGLYDDSPRVVDEDFHQCYICGFAFYSQIYSDDRYVNDVSGHRYGSIRGGMYKAFKVENMDMYIPGSSWWWMPRRLILHSVKTGKCQISGVAIPLENYGPFHVPWKKADGLISGPRDDAERKKTIEPIIPIRGKNKSQILQDYDDDEDEYRVSTEWVGYPVHARCWELLTHHQLGIVAEKNLKDVMQAMRQRHDQKMWKRVLGLPDEWSDDPVRTKCVRTALEQTTRKRSRNKEKVSRQKGSPRVRESRLFLLPWEVLNMVFGYLTSQAVVNVQRALHLPLDDDFWRSRIRTKIFHEVETTTRGINWKHLCLKLERRLERSEALAARQHLLSCLDEILALCASK</sequence>
<dbReference type="SUPFAM" id="SSF81383">
    <property type="entry name" value="F-box domain"/>
    <property type="match status" value="1"/>
</dbReference>
<dbReference type="Proteomes" id="UP000254937">
    <property type="component" value="Unassembled WGS sequence"/>
</dbReference>
<keyword evidence="3" id="KW-1185">Reference proteome</keyword>
<gene>
    <name evidence="2" type="ORF">M752DRAFT_272963</name>
</gene>
<evidence type="ECO:0000313" key="2">
    <source>
        <dbReference type="EMBL" id="RDK47228.1"/>
    </source>
</evidence>
<accession>A0A370PYF8</accession>
<evidence type="ECO:0000313" key="3">
    <source>
        <dbReference type="Proteomes" id="UP000254937"/>
    </source>
</evidence>
<name>A0A370PYF8_ASPPH</name>
<reference evidence="2 3" key="1">
    <citation type="submission" date="2018-07" db="EMBL/GenBank/DDBJ databases">
        <title>Section-level genome sequencing of Aspergillus section Nigri to investigate inter- and intra-species variation.</title>
        <authorList>
            <consortium name="DOE Joint Genome Institute"/>
            <person name="Vesth T.C."/>
            <person name="Nybo J.L."/>
            <person name="Theobald S."/>
            <person name="Frisvad J.C."/>
            <person name="Larsen T.O."/>
            <person name="Nielsen K.F."/>
            <person name="Hoof J.B."/>
            <person name="Brandl J."/>
            <person name="Salamov A."/>
            <person name="Riley R."/>
            <person name="Gladden J.M."/>
            <person name="Phatale P."/>
            <person name="Nielsen M.T."/>
            <person name="Lyhne E.K."/>
            <person name="Kogle M.E."/>
            <person name="Strasser K."/>
            <person name="McDonnell E."/>
            <person name="Barry K."/>
            <person name="Clum A."/>
            <person name="Chen C."/>
            <person name="Nolan M."/>
            <person name="Sandor L."/>
            <person name="Kuo A."/>
            <person name="Lipzen A."/>
            <person name="Hainaut M."/>
            <person name="Drula E."/>
            <person name="Tsang A."/>
            <person name="Magnuson J.K."/>
            <person name="Henrissat B."/>
            <person name="Wiebenga A."/>
            <person name="Simmons B.A."/>
            <person name="Makela M.R."/>
            <person name="De vries R.P."/>
            <person name="Grigoriev I.V."/>
            <person name="Mortensen U.H."/>
            <person name="Baker S.E."/>
            <person name="Andersen M.R."/>
        </authorList>
    </citation>
    <scope>NUCLEOTIDE SEQUENCE [LARGE SCALE GENOMIC DNA]</scope>
    <source>
        <strain evidence="2 3">ATCC 13157</strain>
    </source>
</reference>
<proteinExistence type="predicted"/>
<protein>
    <recommendedName>
        <fullName evidence="4">F-box domain-containing protein</fullName>
    </recommendedName>
</protein>
<feature type="region of interest" description="Disordered" evidence="1">
    <location>
        <begin position="250"/>
        <end position="269"/>
    </location>
</feature>
<dbReference type="EMBL" id="KZ851845">
    <property type="protein sequence ID" value="RDK47228.1"/>
    <property type="molecule type" value="Genomic_DNA"/>
</dbReference>